<sequence length="257" mass="27594">MAAMKDLDPSLCFPSPQDLQALYGGDQLEMQQQMNASVDGFLLANDSACLDKISRPPHPFTSDEKHPFVWDDDLDVQKLGSAAACIGPQEEPSKSHQLGTAPSAIDMDTVVDVFAAKPMMLSADSAGEKKHEGSTKLERPSPLRAPLPLEGINPTLIDRAASPKSVTWPCRHRKGHVDPPGRTPTAWRAVPGAPTPGLETSGQTMNKPRMGREEGVRKTVEVLSRGGAVVRGALGVGGVEEQRCREEEEVGDLGDEE</sequence>
<accession>A0A426Z6I4</accession>
<proteinExistence type="predicted"/>
<evidence type="ECO:0000256" key="1">
    <source>
        <dbReference type="SAM" id="MobiDB-lite"/>
    </source>
</evidence>
<feature type="region of interest" description="Disordered" evidence="1">
    <location>
        <begin position="124"/>
        <end position="150"/>
    </location>
</feature>
<dbReference type="AlphaFoldDB" id="A0A426Z6I4"/>
<dbReference type="Proteomes" id="UP000287651">
    <property type="component" value="Unassembled WGS sequence"/>
</dbReference>
<organism evidence="2 3">
    <name type="scientific">Ensete ventricosum</name>
    <name type="common">Abyssinian banana</name>
    <name type="synonym">Musa ensete</name>
    <dbReference type="NCBI Taxonomy" id="4639"/>
    <lineage>
        <taxon>Eukaryota</taxon>
        <taxon>Viridiplantae</taxon>
        <taxon>Streptophyta</taxon>
        <taxon>Embryophyta</taxon>
        <taxon>Tracheophyta</taxon>
        <taxon>Spermatophyta</taxon>
        <taxon>Magnoliopsida</taxon>
        <taxon>Liliopsida</taxon>
        <taxon>Zingiberales</taxon>
        <taxon>Musaceae</taxon>
        <taxon>Ensete</taxon>
    </lineage>
</organism>
<feature type="compositionally biased region" description="Basic and acidic residues" evidence="1">
    <location>
        <begin position="126"/>
        <end position="141"/>
    </location>
</feature>
<evidence type="ECO:0000313" key="3">
    <source>
        <dbReference type="Proteomes" id="UP000287651"/>
    </source>
</evidence>
<feature type="region of interest" description="Disordered" evidence="1">
    <location>
        <begin position="163"/>
        <end position="215"/>
    </location>
</feature>
<evidence type="ECO:0000313" key="2">
    <source>
        <dbReference type="EMBL" id="RRT59588.1"/>
    </source>
</evidence>
<comment type="caution">
    <text evidence="2">The sequence shown here is derived from an EMBL/GenBank/DDBJ whole genome shotgun (WGS) entry which is preliminary data.</text>
</comment>
<reference evidence="2 3" key="1">
    <citation type="journal article" date="2014" name="Agronomy (Basel)">
        <title>A Draft Genome Sequence for Ensete ventricosum, the Drought-Tolerant Tree Against Hunger.</title>
        <authorList>
            <person name="Harrison J."/>
            <person name="Moore K.A."/>
            <person name="Paszkiewicz K."/>
            <person name="Jones T."/>
            <person name="Grant M."/>
            <person name="Ambacheew D."/>
            <person name="Muzemil S."/>
            <person name="Studholme D.J."/>
        </authorList>
    </citation>
    <scope>NUCLEOTIDE SEQUENCE [LARGE SCALE GENOMIC DNA]</scope>
</reference>
<name>A0A426Z6I4_ENSVE</name>
<protein>
    <submittedName>
        <fullName evidence="2">Uncharacterized protein</fullName>
    </submittedName>
</protein>
<dbReference type="EMBL" id="AMZH03008151">
    <property type="protein sequence ID" value="RRT59588.1"/>
    <property type="molecule type" value="Genomic_DNA"/>
</dbReference>
<gene>
    <name evidence="2" type="ORF">B296_00030790</name>
</gene>